<keyword evidence="2" id="KW-0862">Zinc</keyword>
<proteinExistence type="predicted"/>
<evidence type="ECO:0000259" key="4">
    <source>
        <dbReference type="PROSITE" id="PS50158"/>
    </source>
</evidence>
<gene>
    <name evidence="5" type="ORF">RJ640_022687</name>
</gene>
<dbReference type="EMBL" id="JAVXUO010001933">
    <property type="protein sequence ID" value="KAK2977896.1"/>
    <property type="molecule type" value="Genomic_DNA"/>
</dbReference>
<feature type="domain" description="CCHC-type" evidence="4">
    <location>
        <begin position="283"/>
        <end position="297"/>
    </location>
</feature>
<keyword evidence="6" id="KW-1185">Reference proteome</keyword>
<keyword evidence="1" id="KW-0378">Hydrolase</keyword>
<dbReference type="InterPro" id="IPR054722">
    <property type="entry name" value="PolX-like_BBD"/>
</dbReference>
<evidence type="ECO:0000313" key="6">
    <source>
        <dbReference type="Proteomes" id="UP001187471"/>
    </source>
</evidence>
<dbReference type="GO" id="GO:0008270">
    <property type="term" value="F:zinc ion binding"/>
    <property type="evidence" value="ECO:0007669"/>
    <property type="project" value="UniProtKB-KW"/>
</dbReference>
<dbReference type="PROSITE" id="PS50158">
    <property type="entry name" value="ZF_CCHC"/>
    <property type="match status" value="1"/>
</dbReference>
<dbReference type="InterPro" id="IPR001878">
    <property type="entry name" value="Znf_CCHC"/>
</dbReference>
<dbReference type="SMART" id="SM00343">
    <property type="entry name" value="ZnF_C2HC"/>
    <property type="match status" value="2"/>
</dbReference>
<evidence type="ECO:0000313" key="5">
    <source>
        <dbReference type="EMBL" id="KAK2977896.1"/>
    </source>
</evidence>
<comment type="caution">
    <text evidence="5">The sequence shown here is derived from an EMBL/GenBank/DDBJ whole genome shotgun (WGS) entry which is preliminary data.</text>
</comment>
<dbReference type="Gene3D" id="4.10.60.10">
    <property type="entry name" value="Zinc finger, CCHC-type"/>
    <property type="match status" value="1"/>
</dbReference>
<feature type="region of interest" description="Disordered" evidence="3">
    <location>
        <begin position="205"/>
        <end position="250"/>
    </location>
</feature>
<keyword evidence="1" id="KW-0064">Aspartyl protease</keyword>
<protein>
    <recommendedName>
        <fullName evidence="4">CCHC-type domain-containing protein</fullName>
    </recommendedName>
</protein>
<feature type="region of interest" description="Disordered" evidence="3">
    <location>
        <begin position="38"/>
        <end position="77"/>
    </location>
</feature>
<dbReference type="PANTHER" id="PTHR11439:SF502">
    <property type="entry name" value="SECRETED RXLR EFFECTOR PROTEIN 161-LIKE"/>
    <property type="match status" value="1"/>
</dbReference>
<keyword evidence="2" id="KW-0479">Metal-binding</keyword>
<dbReference type="Pfam" id="PF00098">
    <property type="entry name" value="zf-CCHC"/>
    <property type="match status" value="1"/>
</dbReference>
<name>A0AA88UDC6_9ASTE</name>
<evidence type="ECO:0000256" key="2">
    <source>
        <dbReference type="PROSITE-ProRule" id="PRU00047"/>
    </source>
</evidence>
<dbReference type="SUPFAM" id="SSF56672">
    <property type="entry name" value="DNA/RNA polymerases"/>
    <property type="match status" value="1"/>
</dbReference>
<keyword evidence="1" id="KW-0645">Protease</keyword>
<dbReference type="Pfam" id="PF05627">
    <property type="entry name" value="AvrRpt-cleavage"/>
    <property type="match status" value="1"/>
</dbReference>
<sequence length="653" mass="73990">MTEKSVPLPKFGSWDVNDPTSAVEFSVIFDKARNAKRAGGRAGILGPDSPLKKEHDTTPLTAKHHHPHFSKPGHSNCKRSKEAWDTLKNEFQESEKVRTIKLQTFKREFENLRKKDSESLQDYFSRFMELVNQMKINGEQIADRRIVEIFLISLPEKFGPIVVVIEESKDLSTLNVHELIGSLKIHEQRLTRHIEKSIESAFQTKLTVSSKSPEKEPSVHEFNKGEASRGGRQGRGRGRNSRGRGRYTSERFSNSDFSPVKCNICKVIGHLERNCWFKGKPECHNCKKFGHIKKDCRFLDNQQAKFLEEKEGEDNMFYACQMASEQKKDVWYLDSGCSNHMTSKKSIFVDIDSSVNSQIIMRNGSIVKAKGKGTIAIQAKEATKYIRDVLLVPDLEQNMLSVGQLVEHGYMQTEDGIFICQKKYGEAILKKFKMYGCKSVGTPLVVDQKLIREDGSGDVNASLFRSLVGSLLYLSTTRPNIMYATSLLSRFMHKPSRSHYGATKRVLRYIQGTLDFGIMYKKNENLQLSGFCDSDWAGSVYDMRSTSGYAFSLGFGIFSWASKKQQNVAQSSAEAEYVAATVTISQAIWLRRILGDMGEEQPEATTLMCDNKSVIAMTKNPGNHCRTRHINIKYHFVGEAVENGEVQFQFCKT</sequence>
<dbReference type="PANTHER" id="PTHR11439">
    <property type="entry name" value="GAG-POL-RELATED RETROTRANSPOSON"/>
    <property type="match status" value="1"/>
</dbReference>
<dbReference type="Pfam" id="PF22936">
    <property type="entry name" value="Pol_BBD"/>
    <property type="match status" value="1"/>
</dbReference>
<keyword evidence="2" id="KW-0863">Zinc-finger</keyword>
<dbReference type="InterPro" id="IPR036875">
    <property type="entry name" value="Znf_CCHC_sf"/>
</dbReference>
<dbReference type="AlphaFoldDB" id="A0AA88UDC6"/>
<reference evidence="5" key="1">
    <citation type="submission" date="2022-12" db="EMBL/GenBank/DDBJ databases">
        <title>Draft genome assemblies for two species of Escallonia (Escalloniales).</title>
        <authorList>
            <person name="Chanderbali A."/>
            <person name="Dervinis C."/>
            <person name="Anghel I."/>
            <person name="Soltis D."/>
            <person name="Soltis P."/>
            <person name="Zapata F."/>
        </authorList>
    </citation>
    <scope>NUCLEOTIDE SEQUENCE</scope>
    <source>
        <strain evidence="5">UCBG92.1500</strain>
        <tissue evidence="5">Leaf</tissue>
    </source>
</reference>
<evidence type="ECO:0000256" key="3">
    <source>
        <dbReference type="SAM" id="MobiDB-lite"/>
    </source>
</evidence>
<dbReference type="Pfam" id="PF14223">
    <property type="entry name" value="Retrotran_gag_2"/>
    <property type="match status" value="1"/>
</dbReference>
<dbReference type="InterPro" id="IPR008700">
    <property type="entry name" value="TypeIII_avirulence_cleave"/>
</dbReference>
<feature type="compositionally biased region" description="Basic residues" evidence="3">
    <location>
        <begin position="232"/>
        <end position="245"/>
    </location>
</feature>
<dbReference type="InterPro" id="IPR043502">
    <property type="entry name" value="DNA/RNA_pol_sf"/>
</dbReference>
<accession>A0AA88UDC6</accession>
<dbReference type="SUPFAM" id="SSF57756">
    <property type="entry name" value="Retrovirus zinc finger-like domains"/>
    <property type="match status" value="1"/>
</dbReference>
<dbReference type="Proteomes" id="UP001187471">
    <property type="component" value="Unassembled WGS sequence"/>
</dbReference>
<feature type="compositionally biased region" description="Basic residues" evidence="3">
    <location>
        <begin position="62"/>
        <end position="71"/>
    </location>
</feature>
<feature type="compositionally biased region" description="Basic and acidic residues" evidence="3">
    <location>
        <begin position="212"/>
        <end position="229"/>
    </location>
</feature>
<organism evidence="5 6">
    <name type="scientific">Escallonia rubra</name>
    <dbReference type="NCBI Taxonomy" id="112253"/>
    <lineage>
        <taxon>Eukaryota</taxon>
        <taxon>Viridiplantae</taxon>
        <taxon>Streptophyta</taxon>
        <taxon>Embryophyta</taxon>
        <taxon>Tracheophyta</taxon>
        <taxon>Spermatophyta</taxon>
        <taxon>Magnoliopsida</taxon>
        <taxon>eudicotyledons</taxon>
        <taxon>Gunneridae</taxon>
        <taxon>Pentapetalae</taxon>
        <taxon>asterids</taxon>
        <taxon>campanulids</taxon>
        <taxon>Escalloniales</taxon>
        <taxon>Escalloniaceae</taxon>
        <taxon>Escallonia</taxon>
    </lineage>
</organism>
<dbReference type="CDD" id="cd09272">
    <property type="entry name" value="RNase_HI_RT_Ty1"/>
    <property type="match status" value="1"/>
</dbReference>
<dbReference type="GO" id="GO:0004190">
    <property type="term" value="F:aspartic-type endopeptidase activity"/>
    <property type="evidence" value="ECO:0007669"/>
    <property type="project" value="UniProtKB-KW"/>
</dbReference>
<dbReference type="GO" id="GO:0003676">
    <property type="term" value="F:nucleic acid binding"/>
    <property type="evidence" value="ECO:0007669"/>
    <property type="project" value="InterPro"/>
</dbReference>
<evidence type="ECO:0000256" key="1">
    <source>
        <dbReference type="ARBA" id="ARBA00022750"/>
    </source>
</evidence>